<dbReference type="InterPro" id="IPR001041">
    <property type="entry name" value="2Fe-2S_ferredoxin-type"/>
</dbReference>
<evidence type="ECO:0000259" key="1">
    <source>
        <dbReference type="PROSITE" id="PS51085"/>
    </source>
</evidence>
<dbReference type="SUPFAM" id="SSF54292">
    <property type="entry name" value="2Fe-2S ferredoxin-like"/>
    <property type="match status" value="1"/>
</dbReference>
<organism evidence="2 3">
    <name type="scientific">Haloquadratum walsbyi J07HQW1</name>
    <dbReference type="NCBI Taxonomy" id="1238424"/>
    <lineage>
        <taxon>Archaea</taxon>
        <taxon>Methanobacteriati</taxon>
        <taxon>Methanobacteriota</taxon>
        <taxon>Stenosarchaea group</taxon>
        <taxon>Halobacteria</taxon>
        <taxon>Halobacteriales</taxon>
        <taxon>Haloferacaceae</taxon>
        <taxon>Haloquadratum</taxon>
    </lineage>
</organism>
<dbReference type="InterPro" id="IPR012675">
    <property type="entry name" value="Beta-grasp_dom_sf"/>
</dbReference>
<dbReference type="EMBL" id="KE356560">
    <property type="protein sequence ID" value="ERG90885.1"/>
    <property type="molecule type" value="Genomic_DNA"/>
</dbReference>
<reference evidence="2 3" key="1">
    <citation type="journal article" date="2013" name="PLoS ONE">
        <title>Assembly-driven community genomics of a hypersaline microbial ecosystem.</title>
        <authorList>
            <person name="Podell S."/>
            <person name="Ugalde J.A."/>
            <person name="Narasingarao P."/>
            <person name="Banfield J.F."/>
            <person name="Heidelberg K.B."/>
            <person name="Allen E.E."/>
        </authorList>
    </citation>
    <scope>NUCLEOTIDE SEQUENCE [LARGE SCALE GENOMIC DNA]</scope>
    <source>
        <strain evidence="3">J07HQW1</strain>
    </source>
</reference>
<feature type="domain" description="2Fe-2S ferredoxin-type" evidence="1">
    <location>
        <begin position="2"/>
        <end position="97"/>
    </location>
</feature>
<dbReference type="GO" id="GO:0051536">
    <property type="term" value="F:iron-sulfur cluster binding"/>
    <property type="evidence" value="ECO:0007669"/>
    <property type="project" value="InterPro"/>
</dbReference>
<proteinExistence type="predicted"/>
<dbReference type="HOGENOM" id="CLU_082632_10_2_2"/>
<dbReference type="STRING" id="1238424.J07HQW1_00913"/>
<evidence type="ECO:0000313" key="3">
    <source>
        <dbReference type="Proteomes" id="UP000030649"/>
    </source>
</evidence>
<dbReference type="AlphaFoldDB" id="U1N314"/>
<dbReference type="Proteomes" id="UP000030649">
    <property type="component" value="Unassembled WGS sequence"/>
</dbReference>
<dbReference type="PROSITE" id="PS51085">
    <property type="entry name" value="2FE2S_FER_2"/>
    <property type="match status" value="1"/>
</dbReference>
<evidence type="ECO:0000313" key="2">
    <source>
        <dbReference type="EMBL" id="ERG90885.1"/>
    </source>
</evidence>
<accession>U1N314</accession>
<dbReference type="InterPro" id="IPR036010">
    <property type="entry name" value="2Fe-2S_ferredoxin-like_sf"/>
</dbReference>
<dbReference type="CDD" id="cd00207">
    <property type="entry name" value="fer2"/>
    <property type="match status" value="1"/>
</dbReference>
<dbReference type="Gene3D" id="3.10.20.30">
    <property type="match status" value="1"/>
</dbReference>
<name>U1N314_9EURY</name>
<gene>
    <name evidence="2" type="ORF">J07HQW1_00913</name>
</gene>
<dbReference type="Pfam" id="PF00111">
    <property type="entry name" value="Fer2"/>
    <property type="match status" value="1"/>
</dbReference>
<protein>
    <submittedName>
        <fullName evidence="2">Ferredoxin</fullName>
    </submittedName>
</protein>
<sequence>MPEVTYRGVSVECESGEILRTVLRNNAMSPHSGMTEVVNCGGNSTCGTCAVRIVDGPIGERTTKEQARLAVSTYDDADDIRLACRYRVTDDVTVERA</sequence>